<organism evidence="1 2">
    <name type="scientific">Pristionchus mayeri</name>
    <dbReference type="NCBI Taxonomy" id="1317129"/>
    <lineage>
        <taxon>Eukaryota</taxon>
        <taxon>Metazoa</taxon>
        <taxon>Ecdysozoa</taxon>
        <taxon>Nematoda</taxon>
        <taxon>Chromadorea</taxon>
        <taxon>Rhabditida</taxon>
        <taxon>Rhabditina</taxon>
        <taxon>Diplogasteromorpha</taxon>
        <taxon>Diplogasteroidea</taxon>
        <taxon>Neodiplogasteridae</taxon>
        <taxon>Pristionchus</taxon>
    </lineage>
</organism>
<dbReference type="Proteomes" id="UP001328107">
    <property type="component" value="Unassembled WGS sequence"/>
</dbReference>
<dbReference type="EMBL" id="BTRK01000003">
    <property type="protein sequence ID" value="GMR39885.1"/>
    <property type="molecule type" value="Genomic_DNA"/>
</dbReference>
<accession>A0AAN4ZMS9</accession>
<gene>
    <name evidence="1" type="ORF">PMAYCL1PPCAC_10080</name>
</gene>
<comment type="caution">
    <text evidence="1">The sequence shown here is derived from an EMBL/GenBank/DDBJ whole genome shotgun (WGS) entry which is preliminary data.</text>
</comment>
<name>A0AAN4ZMS9_9BILA</name>
<reference evidence="2" key="1">
    <citation type="submission" date="2022-10" db="EMBL/GenBank/DDBJ databases">
        <title>Genome assembly of Pristionchus species.</title>
        <authorList>
            <person name="Yoshida K."/>
            <person name="Sommer R.J."/>
        </authorList>
    </citation>
    <scope>NUCLEOTIDE SEQUENCE [LARGE SCALE GENOMIC DNA]</scope>
    <source>
        <strain evidence="2">RS5460</strain>
    </source>
</reference>
<evidence type="ECO:0000313" key="1">
    <source>
        <dbReference type="EMBL" id="GMR39885.1"/>
    </source>
</evidence>
<sequence length="282" mass="32564">MAGFPRPPTRSWRLVVYGTDDERQLRLVQQHLNLRDPLGDHIQLAGTVGRRQQSAETREQRLDIKLRLERMDLRRHSHVHHAVGEVDGGLGLIQPRAHLKPPLLVALHDHESRLRLPELLQHSEDGADRWQGDLHSHWLRLSLVRLPSLLRYHRNGYVMVAVRLAHLHQEMRLLQSRRLVRLVEQLPSHVTLCLGEDVHQLVDLYFQHDERDVLREGKEGLSVSEWPPALSDSALCSSIASPLIFMPTLKRQIAATVLKYRDTFSTLPWSAIVHENRIGKVR</sequence>
<protein>
    <submittedName>
        <fullName evidence="1">Uncharacterized protein</fullName>
    </submittedName>
</protein>
<evidence type="ECO:0000313" key="2">
    <source>
        <dbReference type="Proteomes" id="UP001328107"/>
    </source>
</evidence>
<keyword evidence="2" id="KW-1185">Reference proteome</keyword>
<proteinExistence type="predicted"/>
<dbReference type="AlphaFoldDB" id="A0AAN4ZMS9"/>